<keyword evidence="2" id="KW-0413">Isomerase</keyword>
<gene>
    <name evidence="3" type="ORF">BTJ39_03735</name>
</gene>
<reference evidence="3 4" key="1">
    <citation type="submission" date="2016-12" db="EMBL/GenBank/DDBJ databases">
        <title>Izhakiella australiana sp. nov. of genus Izhakiella isolated from Australian desert.</title>
        <authorList>
            <person name="Ji M."/>
        </authorList>
    </citation>
    <scope>NUCLEOTIDE SEQUENCE [LARGE SCALE GENOMIC DNA]</scope>
    <source>
        <strain evidence="3 4">D4N98</strain>
    </source>
</reference>
<dbReference type="AlphaFoldDB" id="A0A1S8YQJ3"/>
<dbReference type="GO" id="GO:0016857">
    <property type="term" value="F:racemase and epimerase activity, acting on carbohydrates and derivatives"/>
    <property type="evidence" value="ECO:0007669"/>
    <property type="project" value="InterPro"/>
</dbReference>
<dbReference type="InterPro" id="IPR000056">
    <property type="entry name" value="Ribul_P_3_epim-like"/>
</dbReference>
<dbReference type="Gene3D" id="3.20.20.70">
    <property type="entry name" value="Aldolase class I"/>
    <property type="match status" value="1"/>
</dbReference>
<dbReference type="PANTHER" id="PTHR11749">
    <property type="entry name" value="RIBULOSE-5-PHOSPHATE-3-EPIMERASE"/>
    <property type="match status" value="1"/>
</dbReference>
<keyword evidence="1" id="KW-0479">Metal-binding</keyword>
<dbReference type="SUPFAM" id="SSF51366">
    <property type="entry name" value="Ribulose-phoshate binding barrel"/>
    <property type="match status" value="1"/>
</dbReference>
<evidence type="ECO:0000256" key="2">
    <source>
        <dbReference type="ARBA" id="ARBA00023235"/>
    </source>
</evidence>
<evidence type="ECO:0000313" key="4">
    <source>
        <dbReference type="Proteomes" id="UP000190667"/>
    </source>
</evidence>
<dbReference type="GO" id="GO:0005975">
    <property type="term" value="P:carbohydrate metabolic process"/>
    <property type="evidence" value="ECO:0007669"/>
    <property type="project" value="InterPro"/>
</dbReference>
<dbReference type="OrthoDB" id="1645589at2"/>
<proteinExistence type="predicted"/>
<dbReference type="GO" id="GO:0046872">
    <property type="term" value="F:metal ion binding"/>
    <property type="evidence" value="ECO:0007669"/>
    <property type="project" value="UniProtKB-KW"/>
</dbReference>
<keyword evidence="4" id="KW-1185">Reference proteome</keyword>
<name>A0A1S8YQJ3_9GAMM</name>
<protein>
    <submittedName>
        <fullName evidence="3">Ribulose phosphate epimerase</fullName>
    </submittedName>
</protein>
<sequence>MMDKIVLSPSIMCADLLNLRESVRQLEQAGVDALHIDVIDARFSPSMPLGIDTISKLRSVTDLPFDIHIMAVNNDWFVAEMLAIGVQQITFHYESARHLDRLVNLIKRHGVKAGVALNPATPAENLRYALAEIDCILLMLINPGFAGDSGESQVSYAKNKVAEVRAMANKQRSDCAIQVDGRVSLDSIPELVAAGADNLVLGSTSLYQQGFSFEQNLQRLHQAVSAGLAARAAAGEKAL</sequence>
<organism evidence="3 4">
    <name type="scientific">Izhakiella australiensis</name>
    <dbReference type="NCBI Taxonomy" id="1926881"/>
    <lineage>
        <taxon>Bacteria</taxon>
        <taxon>Pseudomonadati</taxon>
        <taxon>Pseudomonadota</taxon>
        <taxon>Gammaproteobacteria</taxon>
        <taxon>Enterobacterales</taxon>
        <taxon>Erwiniaceae</taxon>
        <taxon>Izhakiella</taxon>
    </lineage>
</organism>
<evidence type="ECO:0000256" key="1">
    <source>
        <dbReference type="ARBA" id="ARBA00022723"/>
    </source>
</evidence>
<dbReference type="STRING" id="1926881.BTJ39_03735"/>
<dbReference type="RefSeq" id="WP_078001335.1">
    <property type="nucleotide sequence ID" value="NZ_MRUL01000002.1"/>
</dbReference>
<dbReference type="Pfam" id="PF00834">
    <property type="entry name" value="Ribul_P_3_epim"/>
    <property type="match status" value="1"/>
</dbReference>
<dbReference type="Proteomes" id="UP000190667">
    <property type="component" value="Unassembled WGS sequence"/>
</dbReference>
<dbReference type="NCBIfam" id="NF004076">
    <property type="entry name" value="PRK05581.1-4"/>
    <property type="match status" value="1"/>
</dbReference>
<dbReference type="CDD" id="cd00429">
    <property type="entry name" value="RPE"/>
    <property type="match status" value="1"/>
</dbReference>
<dbReference type="EMBL" id="MRUL01000002">
    <property type="protein sequence ID" value="OON41092.1"/>
    <property type="molecule type" value="Genomic_DNA"/>
</dbReference>
<comment type="caution">
    <text evidence="3">The sequence shown here is derived from an EMBL/GenBank/DDBJ whole genome shotgun (WGS) entry which is preliminary data.</text>
</comment>
<evidence type="ECO:0000313" key="3">
    <source>
        <dbReference type="EMBL" id="OON41092.1"/>
    </source>
</evidence>
<accession>A0A1S8YQJ3</accession>
<dbReference type="InterPro" id="IPR011060">
    <property type="entry name" value="RibuloseP-bd_barrel"/>
</dbReference>
<dbReference type="InterPro" id="IPR013785">
    <property type="entry name" value="Aldolase_TIM"/>
</dbReference>